<protein>
    <recommendedName>
        <fullName evidence="3">WYL domain-containing protein</fullName>
    </recommendedName>
</protein>
<keyword evidence="2" id="KW-1185">Reference proteome</keyword>
<accession>A0ABT7PH65</accession>
<sequence>MEFRLNPVPFYVAATNRRWFNAARRFVGAFAHAAADDPTAQTTMTCDVRAVDASYVRSAIATANQTANHANGQGFVLWEMNAANSSAVSLSIAQVAVSHHDVLQFVAIDRSAGAPPAATPPVGTWSYQLRLMIQELGVAMIADRPEDLVQVARIVQQRLLLSHDKKVLPLSQSERITSPSAPKVP</sequence>
<name>A0ABT7PH65_9BACT</name>
<evidence type="ECO:0008006" key="3">
    <source>
        <dbReference type="Google" id="ProtNLM"/>
    </source>
</evidence>
<comment type="caution">
    <text evidence="1">The sequence shown here is derived from an EMBL/GenBank/DDBJ whole genome shotgun (WGS) entry which is preliminary data.</text>
</comment>
<proteinExistence type="predicted"/>
<dbReference type="Proteomes" id="UP001239462">
    <property type="component" value="Unassembled WGS sequence"/>
</dbReference>
<gene>
    <name evidence="1" type="ORF">QTN89_09090</name>
</gene>
<dbReference type="RefSeq" id="WP_289163087.1">
    <property type="nucleotide sequence ID" value="NZ_JASZZN010000005.1"/>
</dbReference>
<organism evidence="1 2">
    <name type="scientific">Roseiconus lacunae</name>
    <dbReference type="NCBI Taxonomy" id="2605694"/>
    <lineage>
        <taxon>Bacteria</taxon>
        <taxon>Pseudomonadati</taxon>
        <taxon>Planctomycetota</taxon>
        <taxon>Planctomycetia</taxon>
        <taxon>Pirellulales</taxon>
        <taxon>Pirellulaceae</taxon>
        <taxon>Roseiconus</taxon>
    </lineage>
</organism>
<evidence type="ECO:0000313" key="2">
    <source>
        <dbReference type="Proteomes" id="UP001239462"/>
    </source>
</evidence>
<evidence type="ECO:0000313" key="1">
    <source>
        <dbReference type="EMBL" id="MDM4015581.1"/>
    </source>
</evidence>
<reference evidence="1 2" key="1">
    <citation type="submission" date="2023-06" db="EMBL/GenBank/DDBJ databases">
        <title>Roseiconus lacunae JC819 isolated from Gulf of Mannar region, Tamil Nadu.</title>
        <authorList>
            <person name="Pk S."/>
            <person name="Ch S."/>
            <person name="Ch V.R."/>
        </authorList>
    </citation>
    <scope>NUCLEOTIDE SEQUENCE [LARGE SCALE GENOMIC DNA]</scope>
    <source>
        <strain evidence="1 2">JC819</strain>
    </source>
</reference>
<dbReference type="EMBL" id="JASZZN010000005">
    <property type="protein sequence ID" value="MDM4015581.1"/>
    <property type="molecule type" value="Genomic_DNA"/>
</dbReference>